<sequence>MEVCKVFWWKHNSRSGQYSSAKVHRTLHVQPKTDTPKSVEDYEITVDPLEGLEPVIFDGM</sequence>
<evidence type="ECO:0000313" key="2">
    <source>
        <dbReference type="Proteomes" id="UP001524383"/>
    </source>
</evidence>
<organism evidence="1 2">
    <name type="scientific">Methanocalculus taiwanensis</name>
    <dbReference type="NCBI Taxonomy" id="106207"/>
    <lineage>
        <taxon>Archaea</taxon>
        <taxon>Methanobacteriati</taxon>
        <taxon>Methanobacteriota</taxon>
        <taxon>Stenosarchaea group</taxon>
        <taxon>Methanomicrobia</taxon>
        <taxon>Methanomicrobiales</taxon>
        <taxon>Methanocalculaceae</taxon>
        <taxon>Methanocalculus</taxon>
    </lineage>
</organism>
<gene>
    <name evidence="1" type="ORF">FTO68_05010</name>
</gene>
<comment type="caution">
    <text evidence="1">The sequence shown here is derived from an EMBL/GenBank/DDBJ whole genome shotgun (WGS) entry which is preliminary data.</text>
</comment>
<name>A0ABD4TKT1_9EURY</name>
<evidence type="ECO:0000313" key="1">
    <source>
        <dbReference type="EMBL" id="MCQ1538349.1"/>
    </source>
</evidence>
<accession>A0ABD4TKT1</accession>
<reference evidence="1 2" key="1">
    <citation type="submission" date="2019-08" db="EMBL/GenBank/DDBJ databases">
        <authorList>
            <person name="Chen S.-C."/>
            <person name="Lai M.-C."/>
            <person name="You Y.-T."/>
        </authorList>
    </citation>
    <scope>NUCLEOTIDE SEQUENCE [LARGE SCALE GENOMIC DNA]</scope>
    <source>
        <strain evidence="1 2">P2F9704a</strain>
    </source>
</reference>
<proteinExistence type="predicted"/>
<dbReference type="AlphaFoldDB" id="A0ABD4TKT1"/>
<dbReference type="EMBL" id="VOTZ01000008">
    <property type="protein sequence ID" value="MCQ1538349.1"/>
    <property type="molecule type" value="Genomic_DNA"/>
</dbReference>
<dbReference type="Proteomes" id="UP001524383">
    <property type="component" value="Unassembled WGS sequence"/>
</dbReference>
<protein>
    <submittedName>
        <fullName evidence="1">Uncharacterized protein</fullName>
    </submittedName>
</protein>
<keyword evidence="2" id="KW-1185">Reference proteome</keyword>